<keyword evidence="6" id="KW-0411">Iron-sulfur</keyword>
<dbReference type="SFLD" id="SFLDG01067">
    <property type="entry name" value="SPASM/twitch_domain_containing"/>
    <property type="match status" value="1"/>
</dbReference>
<dbReference type="OrthoDB" id="30736at2157"/>
<dbReference type="GeneID" id="10668868"/>
<dbReference type="InterPro" id="IPR013785">
    <property type="entry name" value="Aldolase_TIM"/>
</dbReference>
<dbReference type="AlphaFoldDB" id="F6D711"/>
<dbReference type="EMBL" id="CP002772">
    <property type="protein sequence ID" value="AEG18378.1"/>
    <property type="molecule type" value="Genomic_DNA"/>
</dbReference>
<reference evidence="8 9" key="1">
    <citation type="journal article" date="2014" name="Int. J. Syst. Evol. Microbiol.">
        <title>Methanobacterium paludis sp. nov. and a novel strain of Methanobacterium lacus isolated from northern peatlands.</title>
        <authorList>
            <person name="Cadillo-Quiroz H."/>
            <person name="Brauer S.L."/>
            <person name="Goodson N."/>
            <person name="Yavitt J.B."/>
            <person name="Zinder S.H."/>
        </authorList>
    </citation>
    <scope>NUCLEOTIDE SEQUENCE [LARGE SCALE GENOMIC DNA]</scope>
    <source>
        <strain evidence="9">DSM 25820 / JCM 18151 / SWAN1</strain>
    </source>
</reference>
<evidence type="ECO:0000256" key="1">
    <source>
        <dbReference type="ARBA" id="ARBA00001966"/>
    </source>
</evidence>
<evidence type="ECO:0000313" key="9">
    <source>
        <dbReference type="Proteomes" id="UP000009231"/>
    </source>
</evidence>
<dbReference type="CDD" id="cd21109">
    <property type="entry name" value="SPASM"/>
    <property type="match status" value="1"/>
</dbReference>
<dbReference type="STRING" id="868131.MSWAN_1363"/>
<dbReference type="Gene3D" id="3.20.20.70">
    <property type="entry name" value="Aldolase class I"/>
    <property type="match status" value="1"/>
</dbReference>
<dbReference type="GO" id="GO:0051539">
    <property type="term" value="F:4 iron, 4 sulfur cluster binding"/>
    <property type="evidence" value="ECO:0007669"/>
    <property type="project" value="UniProtKB-KW"/>
</dbReference>
<dbReference type="InterPro" id="IPR007197">
    <property type="entry name" value="rSAM"/>
</dbReference>
<dbReference type="GO" id="GO:0003824">
    <property type="term" value="F:catalytic activity"/>
    <property type="evidence" value="ECO:0007669"/>
    <property type="project" value="InterPro"/>
</dbReference>
<gene>
    <name evidence="8" type="ordered locus">MSWAN_1363</name>
</gene>
<dbReference type="HOGENOM" id="CLU_009273_4_5_2"/>
<dbReference type="SFLD" id="SFLDS00029">
    <property type="entry name" value="Radical_SAM"/>
    <property type="match status" value="1"/>
</dbReference>
<accession>F6D711</accession>
<evidence type="ECO:0000259" key="7">
    <source>
        <dbReference type="PROSITE" id="PS51918"/>
    </source>
</evidence>
<keyword evidence="2" id="KW-0004">4Fe-4S</keyword>
<dbReference type="SFLD" id="SFLDG01386">
    <property type="entry name" value="main_SPASM_domain-containing"/>
    <property type="match status" value="1"/>
</dbReference>
<dbReference type="PROSITE" id="PS51918">
    <property type="entry name" value="RADICAL_SAM"/>
    <property type="match status" value="1"/>
</dbReference>
<comment type="cofactor">
    <cofactor evidence="1">
        <name>[4Fe-4S] cluster</name>
        <dbReference type="ChEBI" id="CHEBI:49883"/>
    </cofactor>
</comment>
<dbReference type="RefSeq" id="WP_013825879.1">
    <property type="nucleotide sequence ID" value="NC_015574.1"/>
</dbReference>
<evidence type="ECO:0000256" key="6">
    <source>
        <dbReference type="ARBA" id="ARBA00023014"/>
    </source>
</evidence>
<proteinExistence type="predicted"/>
<dbReference type="PANTHER" id="PTHR11228">
    <property type="entry name" value="RADICAL SAM DOMAIN PROTEIN"/>
    <property type="match status" value="1"/>
</dbReference>
<keyword evidence="4" id="KW-0479">Metal-binding</keyword>
<evidence type="ECO:0000256" key="5">
    <source>
        <dbReference type="ARBA" id="ARBA00023004"/>
    </source>
</evidence>
<dbReference type="InterPro" id="IPR050377">
    <property type="entry name" value="Radical_SAM_PqqE_MftC-like"/>
</dbReference>
<name>F6D711_METPW</name>
<evidence type="ECO:0000313" key="8">
    <source>
        <dbReference type="EMBL" id="AEG18378.1"/>
    </source>
</evidence>
<protein>
    <submittedName>
        <fullName evidence="8">Radical SAM domain protein</fullName>
    </submittedName>
</protein>
<dbReference type="Pfam" id="PF13186">
    <property type="entry name" value="SPASM"/>
    <property type="match status" value="1"/>
</dbReference>
<dbReference type="PIRSF" id="PIRSF037420">
    <property type="entry name" value="PQQ_syn_pqqE"/>
    <property type="match status" value="1"/>
</dbReference>
<dbReference type="Proteomes" id="UP000009231">
    <property type="component" value="Chromosome"/>
</dbReference>
<keyword evidence="9" id="KW-1185">Reference proteome</keyword>
<dbReference type="GO" id="GO:0046872">
    <property type="term" value="F:metal ion binding"/>
    <property type="evidence" value="ECO:0007669"/>
    <property type="project" value="UniProtKB-KW"/>
</dbReference>
<dbReference type="KEGG" id="mew:MSWAN_1363"/>
<sequence>MSIYEKTSKIKFYQNYLINTSKLFLKKPNAKEVVHINFAVTYRCNSRCSTCNIWEIYKKNPKKINDELKLDEICTIFNNSSCLSGIQGINLTGGEPILRKDFVDLCGFFIEKYPNINLGLSTNGLLPHILLRKIEKLVDTYNPMLENVHLSISLDGIKEIHDKMRGISGNYEKILEMIKSVKLNFPQMKQSLSFTITPKNYKEILKVYELSKSMEIGFGIQFAQINDSFYLNSEKSFEWDTAKLNDVENMIYQIISDVRSKQNIAHKLDVSRYFMGNMVKFQRNKWDNLNNCYSGTHSCFLDPYGNVYPCIMLDEKMGNALETNFDNFWLSENASNIRSHIKENKCRCWTPCEAFKSLSRDPKLLFK</sequence>
<feature type="domain" description="Radical SAM core" evidence="7">
    <location>
        <begin position="28"/>
        <end position="265"/>
    </location>
</feature>
<dbReference type="CDD" id="cd01335">
    <property type="entry name" value="Radical_SAM"/>
    <property type="match status" value="1"/>
</dbReference>
<dbReference type="InterPro" id="IPR058240">
    <property type="entry name" value="rSAM_sf"/>
</dbReference>
<dbReference type="InterPro" id="IPR023885">
    <property type="entry name" value="4Fe4S-binding_SPASM_dom"/>
</dbReference>
<dbReference type="eggNOG" id="arCOG00938">
    <property type="taxonomic scope" value="Archaea"/>
</dbReference>
<dbReference type="Pfam" id="PF04055">
    <property type="entry name" value="Radical_SAM"/>
    <property type="match status" value="1"/>
</dbReference>
<organism evidence="8 9">
    <name type="scientific">Methanobacterium paludis (strain DSM 25820 / JCM 18151 / SWAN1)</name>
    <dbReference type="NCBI Taxonomy" id="868131"/>
    <lineage>
        <taxon>Archaea</taxon>
        <taxon>Methanobacteriati</taxon>
        <taxon>Methanobacteriota</taxon>
        <taxon>Methanomada group</taxon>
        <taxon>Methanobacteria</taxon>
        <taxon>Methanobacteriales</taxon>
        <taxon>Methanobacteriaceae</taxon>
        <taxon>Methanobacterium</taxon>
    </lineage>
</organism>
<evidence type="ECO:0000256" key="2">
    <source>
        <dbReference type="ARBA" id="ARBA00022485"/>
    </source>
</evidence>
<dbReference type="SUPFAM" id="SSF102114">
    <property type="entry name" value="Radical SAM enzymes"/>
    <property type="match status" value="1"/>
</dbReference>
<evidence type="ECO:0000256" key="3">
    <source>
        <dbReference type="ARBA" id="ARBA00022691"/>
    </source>
</evidence>
<keyword evidence="5" id="KW-0408">Iron</keyword>
<keyword evidence="3" id="KW-0949">S-adenosyl-L-methionine</keyword>
<dbReference type="InterPro" id="IPR017200">
    <property type="entry name" value="PqqE-like"/>
</dbReference>
<evidence type="ECO:0000256" key="4">
    <source>
        <dbReference type="ARBA" id="ARBA00022723"/>
    </source>
</evidence>
<dbReference type="PANTHER" id="PTHR11228:SF7">
    <property type="entry name" value="PQQA PEPTIDE CYCLASE"/>
    <property type="match status" value="1"/>
</dbReference>